<dbReference type="PANTHER" id="PTHR43163:SF6">
    <property type="entry name" value="DIPEPTIDE TRANSPORT SYSTEM PERMEASE PROTEIN DPPB-RELATED"/>
    <property type="match status" value="1"/>
</dbReference>
<keyword evidence="3" id="KW-1003">Cell membrane</keyword>
<comment type="subcellular location">
    <subcellularLocation>
        <location evidence="1 7">Cell membrane</location>
        <topology evidence="1 7">Multi-pass membrane protein</topology>
    </subcellularLocation>
</comment>
<evidence type="ECO:0000313" key="9">
    <source>
        <dbReference type="EMBL" id="MFC4558173.1"/>
    </source>
</evidence>
<name>A0ABV9DJB0_9BACI</name>
<dbReference type="Proteomes" id="UP001595989">
    <property type="component" value="Unassembled WGS sequence"/>
</dbReference>
<feature type="transmembrane region" description="Helical" evidence="7">
    <location>
        <begin position="226"/>
        <end position="252"/>
    </location>
</feature>
<sequence>MTGYVLKRLAYMVLTMLVIISLTFVITKSLPGTPYQNAQKLTESQIEALNEQYGLNDPMPVQYVRYLGNIFQGKLGISFQYDGRDVTTIIANKLPVSAQLGLESMIVGVFFGILLGAIAALRQGTSLDYGTTLFAVLGISVPSFIFGQLLQYLFGLKWDLLPVAYWESWQHHVMPVISLAVFMIALIARYMRTELVEVLNADYITTAKAKGLKKSTVIAKHSIRNALIPIVTIVGPATASIVTGSLVIEQIFAIPGIGDTFVEAIFTNDYPVIMGTTILFAALFIFAIFVTDMVYGIIDPRIRLGGGD</sequence>
<dbReference type="Pfam" id="PF19300">
    <property type="entry name" value="BPD_transp_1_N"/>
    <property type="match status" value="1"/>
</dbReference>
<reference evidence="10" key="1">
    <citation type="journal article" date="2019" name="Int. J. Syst. Evol. Microbiol.">
        <title>The Global Catalogue of Microorganisms (GCM) 10K type strain sequencing project: providing services to taxonomists for standard genome sequencing and annotation.</title>
        <authorList>
            <consortium name="The Broad Institute Genomics Platform"/>
            <consortium name="The Broad Institute Genome Sequencing Center for Infectious Disease"/>
            <person name="Wu L."/>
            <person name="Ma J."/>
        </authorList>
    </citation>
    <scope>NUCLEOTIDE SEQUENCE [LARGE SCALE GENOMIC DNA]</scope>
    <source>
        <strain evidence="10">CGMCC 4.7426</strain>
    </source>
</reference>
<dbReference type="CDD" id="cd06261">
    <property type="entry name" value="TM_PBP2"/>
    <property type="match status" value="1"/>
</dbReference>
<evidence type="ECO:0000256" key="2">
    <source>
        <dbReference type="ARBA" id="ARBA00022448"/>
    </source>
</evidence>
<evidence type="ECO:0000259" key="8">
    <source>
        <dbReference type="PROSITE" id="PS50928"/>
    </source>
</evidence>
<proteinExistence type="inferred from homology"/>
<gene>
    <name evidence="9" type="ORF">ACFO3D_08105</name>
</gene>
<comment type="similarity">
    <text evidence="7">Belongs to the binding-protein-dependent transport system permease family.</text>
</comment>
<protein>
    <submittedName>
        <fullName evidence="9">ABC transporter permease</fullName>
    </submittedName>
</protein>
<evidence type="ECO:0000256" key="6">
    <source>
        <dbReference type="ARBA" id="ARBA00023136"/>
    </source>
</evidence>
<evidence type="ECO:0000256" key="3">
    <source>
        <dbReference type="ARBA" id="ARBA00022475"/>
    </source>
</evidence>
<keyword evidence="2 7" id="KW-0813">Transport</keyword>
<dbReference type="RefSeq" id="WP_390294615.1">
    <property type="nucleotide sequence ID" value="NZ_JBHSFU010000004.1"/>
</dbReference>
<keyword evidence="6 7" id="KW-0472">Membrane</keyword>
<feature type="transmembrane region" description="Helical" evidence="7">
    <location>
        <begin position="272"/>
        <end position="295"/>
    </location>
</feature>
<keyword evidence="5 7" id="KW-1133">Transmembrane helix</keyword>
<dbReference type="InterPro" id="IPR000515">
    <property type="entry name" value="MetI-like"/>
</dbReference>
<evidence type="ECO:0000256" key="1">
    <source>
        <dbReference type="ARBA" id="ARBA00004651"/>
    </source>
</evidence>
<feature type="transmembrane region" description="Helical" evidence="7">
    <location>
        <begin position="9"/>
        <end position="27"/>
    </location>
</feature>
<dbReference type="Pfam" id="PF00528">
    <property type="entry name" value="BPD_transp_1"/>
    <property type="match status" value="1"/>
</dbReference>
<accession>A0ABV9DJB0</accession>
<dbReference type="Gene3D" id="1.10.3720.10">
    <property type="entry name" value="MetI-like"/>
    <property type="match status" value="1"/>
</dbReference>
<feature type="domain" description="ABC transmembrane type-1" evidence="8">
    <location>
        <begin position="94"/>
        <end position="295"/>
    </location>
</feature>
<dbReference type="EMBL" id="JBHSFU010000004">
    <property type="protein sequence ID" value="MFC4558173.1"/>
    <property type="molecule type" value="Genomic_DNA"/>
</dbReference>
<organism evidence="9 10">
    <name type="scientific">Virgibacillus kekensis</name>
    <dbReference type="NCBI Taxonomy" id="202261"/>
    <lineage>
        <taxon>Bacteria</taxon>
        <taxon>Bacillati</taxon>
        <taxon>Bacillota</taxon>
        <taxon>Bacilli</taxon>
        <taxon>Bacillales</taxon>
        <taxon>Bacillaceae</taxon>
        <taxon>Virgibacillus</taxon>
    </lineage>
</organism>
<keyword evidence="4 7" id="KW-0812">Transmembrane</keyword>
<feature type="transmembrane region" description="Helical" evidence="7">
    <location>
        <begin position="173"/>
        <end position="191"/>
    </location>
</feature>
<dbReference type="InterPro" id="IPR045621">
    <property type="entry name" value="BPD_transp_1_N"/>
</dbReference>
<evidence type="ECO:0000313" key="10">
    <source>
        <dbReference type="Proteomes" id="UP001595989"/>
    </source>
</evidence>
<comment type="caution">
    <text evidence="9">The sequence shown here is derived from an EMBL/GenBank/DDBJ whole genome shotgun (WGS) entry which is preliminary data.</text>
</comment>
<evidence type="ECO:0000256" key="4">
    <source>
        <dbReference type="ARBA" id="ARBA00022692"/>
    </source>
</evidence>
<evidence type="ECO:0000256" key="5">
    <source>
        <dbReference type="ARBA" id="ARBA00022989"/>
    </source>
</evidence>
<dbReference type="PROSITE" id="PS50928">
    <property type="entry name" value="ABC_TM1"/>
    <property type="match status" value="1"/>
</dbReference>
<feature type="transmembrane region" description="Helical" evidence="7">
    <location>
        <begin position="102"/>
        <end position="121"/>
    </location>
</feature>
<evidence type="ECO:0000256" key="7">
    <source>
        <dbReference type="RuleBase" id="RU363032"/>
    </source>
</evidence>
<dbReference type="PANTHER" id="PTHR43163">
    <property type="entry name" value="DIPEPTIDE TRANSPORT SYSTEM PERMEASE PROTEIN DPPB-RELATED"/>
    <property type="match status" value="1"/>
</dbReference>
<keyword evidence="10" id="KW-1185">Reference proteome</keyword>
<dbReference type="InterPro" id="IPR035906">
    <property type="entry name" value="MetI-like_sf"/>
</dbReference>
<dbReference type="SUPFAM" id="SSF161098">
    <property type="entry name" value="MetI-like"/>
    <property type="match status" value="1"/>
</dbReference>
<feature type="transmembrane region" description="Helical" evidence="7">
    <location>
        <begin position="133"/>
        <end position="153"/>
    </location>
</feature>